<dbReference type="EMBL" id="CP014228">
    <property type="protein sequence ID" value="AMD88442.1"/>
    <property type="molecule type" value="Genomic_DNA"/>
</dbReference>
<dbReference type="RefSeq" id="WP_067944050.1">
    <property type="nucleotide sequence ID" value="NZ_CP014228.1"/>
</dbReference>
<keyword evidence="2" id="KW-1133">Transmembrane helix</keyword>
<evidence type="ECO:0000256" key="2">
    <source>
        <dbReference type="SAM" id="Phobius"/>
    </source>
</evidence>
<proteinExistence type="predicted"/>
<sequence length="113" mass="11911">MSTTSGRPREGSGTPEPFPGTESLDPSLVFGRPGYNAPVPRTDPVAAVALVTALLSFIPGVGVIAAGTGAWALRRLRRSWDTGLTQAWTGVVVGSAATAAWLWAWWLISYATR</sequence>
<keyword evidence="2" id="KW-0812">Transmembrane</keyword>
<keyword evidence="2" id="KW-0472">Membrane</keyword>
<dbReference type="OrthoDB" id="3260983at2"/>
<evidence type="ECO:0000256" key="1">
    <source>
        <dbReference type="SAM" id="MobiDB-lite"/>
    </source>
</evidence>
<dbReference type="STRING" id="111015.AXF14_05255"/>
<name>A0A0X8JGY7_ACTRD</name>
<dbReference type="AlphaFoldDB" id="A0A0X8JGY7"/>
<gene>
    <name evidence="3" type="ORF">AXF14_05255</name>
</gene>
<accession>A0A0X8JGY7</accession>
<reference evidence="4" key="1">
    <citation type="submission" date="2016-02" db="EMBL/GenBank/DDBJ databases">
        <authorList>
            <person name="Holder M.E."/>
            <person name="Ajami N.J."/>
            <person name="Petrosino J.F."/>
        </authorList>
    </citation>
    <scope>NUCLEOTIDE SEQUENCE [LARGE SCALE GENOMIC DNA]</scope>
    <source>
        <strain evidence="4">CCUG 36733</strain>
    </source>
</reference>
<keyword evidence="4" id="KW-1185">Reference proteome</keyword>
<dbReference type="Proteomes" id="UP000065220">
    <property type="component" value="Chromosome"/>
</dbReference>
<feature type="region of interest" description="Disordered" evidence="1">
    <location>
        <begin position="1"/>
        <end position="25"/>
    </location>
</feature>
<dbReference type="KEGG" id="ard:AXF14_05255"/>
<organism evidence="3 4">
    <name type="scientific">Actinomyces radicidentis</name>
    <dbReference type="NCBI Taxonomy" id="111015"/>
    <lineage>
        <taxon>Bacteria</taxon>
        <taxon>Bacillati</taxon>
        <taxon>Actinomycetota</taxon>
        <taxon>Actinomycetes</taxon>
        <taxon>Actinomycetales</taxon>
        <taxon>Actinomycetaceae</taxon>
        <taxon>Actinomyces</taxon>
    </lineage>
</organism>
<protein>
    <submittedName>
        <fullName evidence="3">Imidazolonepropionase</fullName>
    </submittedName>
</protein>
<evidence type="ECO:0000313" key="4">
    <source>
        <dbReference type="Proteomes" id="UP000065220"/>
    </source>
</evidence>
<feature type="transmembrane region" description="Helical" evidence="2">
    <location>
        <begin position="45"/>
        <end position="73"/>
    </location>
</feature>
<evidence type="ECO:0000313" key="3">
    <source>
        <dbReference type="EMBL" id="AMD88442.1"/>
    </source>
</evidence>
<feature type="transmembrane region" description="Helical" evidence="2">
    <location>
        <begin position="85"/>
        <end position="108"/>
    </location>
</feature>